<evidence type="ECO:0000313" key="2">
    <source>
        <dbReference type="EMBL" id="MDX8482093.1"/>
    </source>
</evidence>
<name>A0ABU4Y705_9HYPH</name>
<accession>A0ABU4Y705</accession>
<feature type="chain" id="PRO_5047180296" evidence="1">
    <location>
        <begin position="23"/>
        <end position="97"/>
    </location>
</feature>
<gene>
    <name evidence="2" type="ORF">RFN28_27060</name>
</gene>
<comment type="caution">
    <text evidence="2">The sequence shown here is derived from an EMBL/GenBank/DDBJ whole genome shotgun (WGS) entry which is preliminary data.</text>
</comment>
<keyword evidence="3" id="KW-1185">Reference proteome</keyword>
<proteinExistence type="predicted"/>
<keyword evidence="1" id="KW-0732">Signal</keyword>
<feature type="signal peptide" evidence="1">
    <location>
        <begin position="1"/>
        <end position="22"/>
    </location>
</feature>
<evidence type="ECO:0000313" key="3">
    <source>
        <dbReference type="Proteomes" id="UP001287059"/>
    </source>
</evidence>
<dbReference type="EMBL" id="JAVIIW010000042">
    <property type="protein sequence ID" value="MDX8482093.1"/>
    <property type="molecule type" value="Genomic_DNA"/>
</dbReference>
<sequence length="97" mass="10280">MRISFVCSAIFAATAFAAPAMATTDAYVLVETLPGAAVDTNWGFDQCKGLPHSFRPNEMVVQIGCDDLASLNKAVGTDIPAMQGVKRVTLWMLGTGQ</sequence>
<organism evidence="2 3">
    <name type="scientific">Mesorhizobium album</name>
    <dbReference type="NCBI Taxonomy" id="3072314"/>
    <lineage>
        <taxon>Bacteria</taxon>
        <taxon>Pseudomonadati</taxon>
        <taxon>Pseudomonadota</taxon>
        <taxon>Alphaproteobacteria</taxon>
        <taxon>Hyphomicrobiales</taxon>
        <taxon>Phyllobacteriaceae</taxon>
        <taxon>Mesorhizobium</taxon>
    </lineage>
</organism>
<evidence type="ECO:0000256" key="1">
    <source>
        <dbReference type="SAM" id="SignalP"/>
    </source>
</evidence>
<dbReference type="RefSeq" id="WP_320290232.1">
    <property type="nucleotide sequence ID" value="NZ_JAVIIW010000042.1"/>
</dbReference>
<protein>
    <submittedName>
        <fullName evidence="2">Uncharacterized protein</fullName>
    </submittedName>
</protein>
<dbReference type="Proteomes" id="UP001287059">
    <property type="component" value="Unassembled WGS sequence"/>
</dbReference>
<reference evidence="2 3" key="1">
    <citation type="submission" date="2023-08" db="EMBL/GenBank/DDBJ databases">
        <title>Implementing the SeqCode for naming new Mesorhizobium species isolated from Vachellia karroo root nodules.</title>
        <authorList>
            <person name="Van Lill M."/>
        </authorList>
    </citation>
    <scope>NUCLEOTIDE SEQUENCE [LARGE SCALE GENOMIC DNA]</scope>
    <source>
        <strain evidence="2 3">VK24D</strain>
    </source>
</reference>